<evidence type="ECO:0000313" key="5">
    <source>
        <dbReference type="EMBL" id="MBD3664496.1"/>
    </source>
</evidence>
<dbReference type="GO" id="GO:0046872">
    <property type="term" value="F:metal ion binding"/>
    <property type="evidence" value="ECO:0007669"/>
    <property type="project" value="UniProtKB-KW"/>
</dbReference>
<evidence type="ECO:0000256" key="1">
    <source>
        <dbReference type="ARBA" id="ARBA00022603"/>
    </source>
</evidence>
<gene>
    <name evidence="5" type="ORF">H9Q16_11225</name>
</gene>
<dbReference type="InterPro" id="IPR036589">
    <property type="entry name" value="HCY_dom_sf"/>
</dbReference>
<dbReference type="Gene3D" id="3.20.20.330">
    <property type="entry name" value="Homocysteine-binding-like domain"/>
    <property type="match status" value="1"/>
</dbReference>
<keyword evidence="3" id="KW-0862">Zinc</keyword>
<sequence length="314" mass="33405">MDRLERLLNDDRAWMADFGIETAMIFHEGLDLPHFAAFTLYGRPEGRQALGRAAERSFAVAKEAGTGLVLDAETWRANLPWGAVMDLGRDEIAAINAQAVTYARMWRDQNETAQTPVAVNGVLGPLGDGYVPETAPDADEATMDYLTSARAIAVAGADLASAITMTSSAEATGAARAMRDAGLAHAICFTVETDGRLPSGETVGAAIDAVDAEQTEPLFYGINCAHPAHFADALDIPQARKIGMIRANASRLSHVELDAMDTLDAGDPEEWGQLCAGLAQMMPWLRLIGGCCGTDHRHLGCAARCLHGQKNVAA</sequence>
<dbReference type="PANTHER" id="PTHR11103:SF18">
    <property type="entry name" value="SLR1189 PROTEIN"/>
    <property type="match status" value="1"/>
</dbReference>
<dbReference type="Pfam" id="PF02574">
    <property type="entry name" value="S-methyl_trans"/>
    <property type="match status" value="1"/>
</dbReference>
<keyword evidence="6" id="KW-1185">Reference proteome</keyword>
<keyword evidence="2 3" id="KW-0808">Transferase</keyword>
<feature type="binding site" evidence="3">
    <location>
        <position position="224"/>
    </location>
    <ligand>
        <name>Zn(2+)</name>
        <dbReference type="ChEBI" id="CHEBI:29105"/>
    </ligand>
</feature>
<evidence type="ECO:0000256" key="2">
    <source>
        <dbReference type="ARBA" id="ARBA00022679"/>
    </source>
</evidence>
<evidence type="ECO:0000259" key="4">
    <source>
        <dbReference type="PROSITE" id="PS50970"/>
    </source>
</evidence>
<keyword evidence="3" id="KW-0479">Metal-binding</keyword>
<organism evidence="5 6">
    <name type="scientific">Sulfitobacter aestuariivivens</name>
    <dbReference type="NCBI Taxonomy" id="2766981"/>
    <lineage>
        <taxon>Bacteria</taxon>
        <taxon>Pseudomonadati</taxon>
        <taxon>Pseudomonadota</taxon>
        <taxon>Alphaproteobacteria</taxon>
        <taxon>Rhodobacterales</taxon>
        <taxon>Roseobacteraceae</taxon>
        <taxon>Sulfitobacter</taxon>
    </lineage>
</organism>
<dbReference type="GO" id="GO:0032259">
    <property type="term" value="P:methylation"/>
    <property type="evidence" value="ECO:0007669"/>
    <property type="project" value="UniProtKB-KW"/>
</dbReference>
<dbReference type="PROSITE" id="PS50970">
    <property type="entry name" value="HCY"/>
    <property type="match status" value="1"/>
</dbReference>
<dbReference type="SUPFAM" id="SSF82282">
    <property type="entry name" value="Homocysteine S-methyltransferase"/>
    <property type="match status" value="1"/>
</dbReference>
<reference evidence="5" key="1">
    <citation type="submission" date="2020-08" db="EMBL/GenBank/DDBJ databases">
        <title>Sulfitobacter aestuariivivens sp. nov., isolated from a tidal flat.</title>
        <authorList>
            <person name="Park S."/>
            <person name="Yoon J.-H."/>
        </authorList>
    </citation>
    <scope>NUCLEOTIDE SEQUENCE</scope>
    <source>
        <strain evidence="5">TSTF-M16</strain>
    </source>
</reference>
<evidence type="ECO:0000313" key="6">
    <source>
        <dbReference type="Proteomes" id="UP000635142"/>
    </source>
</evidence>
<comment type="cofactor">
    <cofactor evidence="3">
        <name>Zn(2+)</name>
        <dbReference type="ChEBI" id="CHEBI:29105"/>
    </cofactor>
</comment>
<name>A0A927HF26_9RHOB</name>
<evidence type="ECO:0000256" key="3">
    <source>
        <dbReference type="PROSITE-ProRule" id="PRU00333"/>
    </source>
</evidence>
<dbReference type="RefSeq" id="WP_191075521.1">
    <property type="nucleotide sequence ID" value="NZ_JBHSVY010000001.1"/>
</dbReference>
<feature type="binding site" evidence="3">
    <location>
        <position position="291"/>
    </location>
    <ligand>
        <name>Zn(2+)</name>
        <dbReference type="ChEBI" id="CHEBI:29105"/>
    </ligand>
</feature>
<dbReference type="EMBL" id="JACTAG010000002">
    <property type="protein sequence ID" value="MBD3664496.1"/>
    <property type="molecule type" value="Genomic_DNA"/>
</dbReference>
<accession>A0A927HF26</accession>
<protein>
    <submittedName>
        <fullName evidence="5">Homocysteine S-methyltransferase family protein</fullName>
    </submittedName>
</protein>
<feature type="domain" description="Hcy-binding" evidence="4">
    <location>
        <begin position="2"/>
        <end position="306"/>
    </location>
</feature>
<keyword evidence="1 3" id="KW-0489">Methyltransferase</keyword>
<dbReference type="GO" id="GO:0008168">
    <property type="term" value="F:methyltransferase activity"/>
    <property type="evidence" value="ECO:0007669"/>
    <property type="project" value="UniProtKB-UniRule"/>
</dbReference>
<dbReference type="AlphaFoldDB" id="A0A927HF26"/>
<dbReference type="Proteomes" id="UP000635142">
    <property type="component" value="Unassembled WGS sequence"/>
</dbReference>
<feature type="binding site" evidence="3">
    <location>
        <position position="292"/>
    </location>
    <ligand>
        <name>Zn(2+)</name>
        <dbReference type="ChEBI" id="CHEBI:29105"/>
    </ligand>
</feature>
<proteinExistence type="predicted"/>
<comment type="caution">
    <text evidence="5">The sequence shown here is derived from an EMBL/GenBank/DDBJ whole genome shotgun (WGS) entry which is preliminary data.</text>
</comment>
<dbReference type="PANTHER" id="PTHR11103">
    <property type="entry name" value="SLR1189 PROTEIN"/>
    <property type="match status" value="1"/>
</dbReference>
<dbReference type="InterPro" id="IPR003726">
    <property type="entry name" value="HCY_dom"/>
</dbReference>